<dbReference type="AlphaFoldDB" id="A0A8S2YZW6"/>
<sequence>KARMYVILRRAEELWLTLITNHEACLIDNELGFDWFITSFNEMNRQSRVELYEKHISKLDLSKLTEI</sequence>
<protein>
    <recommendedName>
        <fullName evidence="4">UBP34/UBP24/USP9X/USP9Y-like ARM repeat region domain-containing protein</fullName>
    </recommendedName>
</protein>
<feature type="domain" description="UBP34/UBP24/USP9X/USP9Y-like ARM repeat region" evidence="4">
    <location>
        <begin position="2"/>
        <end position="66"/>
    </location>
</feature>
<gene>
    <name evidence="5" type="ORF">SRO942_LOCUS48455</name>
</gene>
<evidence type="ECO:0000256" key="2">
    <source>
        <dbReference type="ARBA" id="ARBA00022786"/>
    </source>
</evidence>
<name>A0A8S2YZW6_9BILA</name>
<evidence type="ECO:0000259" key="4">
    <source>
        <dbReference type="Pfam" id="PF25010"/>
    </source>
</evidence>
<evidence type="ECO:0000313" key="6">
    <source>
        <dbReference type="Proteomes" id="UP000681722"/>
    </source>
</evidence>
<evidence type="ECO:0000313" key="5">
    <source>
        <dbReference type="EMBL" id="CAF4589889.1"/>
    </source>
</evidence>
<dbReference type="InterPro" id="IPR056850">
    <property type="entry name" value="ARM_UBP34_24_USP9X_Y"/>
</dbReference>
<evidence type="ECO:0000256" key="1">
    <source>
        <dbReference type="ARBA" id="ARBA00022670"/>
    </source>
</evidence>
<keyword evidence="1" id="KW-0645">Protease</keyword>
<comment type="caution">
    <text evidence="5">The sequence shown here is derived from an EMBL/GenBank/DDBJ whole genome shotgun (WGS) entry which is preliminary data.</text>
</comment>
<feature type="non-terminal residue" evidence="5">
    <location>
        <position position="1"/>
    </location>
</feature>
<reference evidence="5" key="1">
    <citation type="submission" date="2021-02" db="EMBL/GenBank/DDBJ databases">
        <authorList>
            <person name="Nowell W R."/>
        </authorList>
    </citation>
    <scope>NUCLEOTIDE SEQUENCE</scope>
</reference>
<dbReference type="Proteomes" id="UP000681722">
    <property type="component" value="Unassembled WGS sequence"/>
</dbReference>
<keyword evidence="2" id="KW-0833">Ubl conjugation pathway</keyword>
<evidence type="ECO:0000256" key="3">
    <source>
        <dbReference type="ARBA" id="ARBA00022801"/>
    </source>
</evidence>
<accession>A0A8S2YZW6</accession>
<dbReference type="Pfam" id="PF25010">
    <property type="entry name" value="ARM_UBP24_USP9X-Y"/>
    <property type="match status" value="1"/>
</dbReference>
<proteinExistence type="predicted"/>
<feature type="non-terminal residue" evidence="5">
    <location>
        <position position="67"/>
    </location>
</feature>
<dbReference type="GO" id="GO:0008233">
    <property type="term" value="F:peptidase activity"/>
    <property type="evidence" value="ECO:0007669"/>
    <property type="project" value="UniProtKB-KW"/>
</dbReference>
<dbReference type="GO" id="GO:0006508">
    <property type="term" value="P:proteolysis"/>
    <property type="evidence" value="ECO:0007669"/>
    <property type="project" value="UniProtKB-KW"/>
</dbReference>
<dbReference type="EMBL" id="CAJOBC010124751">
    <property type="protein sequence ID" value="CAF4589889.1"/>
    <property type="molecule type" value="Genomic_DNA"/>
</dbReference>
<keyword evidence="3" id="KW-0378">Hydrolase</keyword>
<organism evidence="5 6">
    <name type="scientific">Didymodactylos carnosus</name>
    <dbReference type="NCBI Taxonomy" id="1234261"/>
    <lineage>
        <taxon>Eukaryota</taxon>
        <taxon>Metazoa</taxon>
        <taxon>Spiralia</taxon>
        <taxon>Gnathifera</taxon>
        <taxon>Rotifera</taxon>
        <taxon>Eurotatoria</taxon>
        <taxon>Bdelloidea</taxon>
        <taxon>Philodinida</taxon>
        <taxon>Philodinidae</taxon>
        <taxon>Didymodactylos</taxon>
    </lineage>
</organism>